<feature type="chain" id="PRO_5046580625" description="HTH luxR-type domain-containing protein" evidence="2">
    <location>
        <begin position="28"/>
        <end position="536"/>
    </location>
</feature>
<sequence length="536" mass="62620">MIFKQFKIKFVFTLFITLILNSGLAVSQTNNKLNYYSLIDSADLYIDNNPKVSEQFLNSIPDPITSNIKDRLAHYYQLKGLINDVNDESIKQFQNFSLALKYAKLEQDYDIAGMVSLELFFNTYIIKKDSTAFKYLEDAKQFYTKTNNTNGLAEVSQMYAFVEYDKTNYAKSNALILSNLETYKNIKEDQYYYMYALFMLSSNYAHLNKLNTAHYYFKILKSLKNDKTISPSLHKSHVVTINNCFVEVFLEQKAIDSVGFYLEASKDLRHFMNSSDVKQYFNLYADYYEQLGKVEAKNNYLDSLRIFNEQQLQKVTNASLDINKALVNTDEALLVVTEKRNTNRVWIAILISAIVIIGSVIALRYKKIKLKIVEFTKRKDEYQFMQTNHEKLKVKVRGLEDYITELKKELRTISSIDNSTEQKEKTKALYKNIHHQSSTFLAKEENYLELINDVNIEFFTQIKTMHPNLNDSEIIICYYLFLGFKNKEIAAFINTSTRAVESKRYRISKKIDELDSNITLIDYLNETFKDSKISTI</sequence>
<dbReference type="SUPFAM" id="SSF46894">
    <property type="entry name" value="C-terminal effector domain of the bipartite response regulators"/>
    <property type="match status" value="1"/>
</dbReference>
<keyword evidence="2" id="KW-0732">Signal</keyword>
<organism evidence="3 4">
    <name type="scientific">Olleya marilimosa</name>
    <dbReference type="NCBI Taxonomy" id="272164"/>
    <lineage>
        <taxon>Bacteria</taxon>
        <taxon>Pseudomonadati</taxon>
        <taxon>Bacteroidota</taxon>
        <taxon>Flavobacteriia</taxon>
        <taxon>Flavobacteriales</taxon>
        <taxon>Flavobacteriaceae</taxon>
    </lineage>
</organism>
<keyword evidence="1" id="KW-1133">Transmembrane helix</keyword>
<dbReference type="InterPro" id="IPR036388">
    <property type="entry name" value="WH-like_DNA-bd_sf"/>
</dbReference>
<comment type="caution">
    <text evidence="3">The sequence shown here is derived from an EMBL/GenBank/DDBJ whole genome shotgun (WGS) entry which is preliminary data.</text>
</comment>
<evidence type="ECO:0000313" key="4">
    <source>
        <dbReference type="Proteomes" id="UP000627521"/>
    </source>
</evidence>
<evidence type="ECO:0000256" key="2">
    <source>
        <dbReference type="SAM" id="SignalP"/>
    </source>
</evidence>
<dbReference type="RefSeq" id="WP_191099856.1">
    <property type="nucleotide sequence ID" value="NZ_JACXXF010000004.1"/>
</dbReference>
<name>A0ABR8LUN5_9FLAO</name>
<evidence type="ECO:0008006" key="5">
    <source>
        <dbReference type="Google" id="ProtNLM"/>
    </source>
</evidence>
<dbReference type="Gene3D" id="1.10.10.10">
    <property type="entry name" value="Winged helix-like DNA-binding domain superfamily/Winged helix DNA-binding domain"/>
    <property type="match status" value="1"/>
</dbReference>
<evidence type="ECO:0000313" key="3">
    <source>
        <dbReference type="EMBL" id="MBD3863884.1"/>
    </source>
</evidence>
<keyword evidence="4" id="KW-1185">Reference proteome</keyword>
<keyword evidence="1" id="KW-0812">Transmembrane</keyword>
<feature type="transmembrane region" description="Helical" evidence="1">
    <location>
        <begin position="345"/>
        <end position="363"/>
    </location>
</feature>
<accession>A0ABR8LUN5</accession>
<gene>
    <name evidence="3" type="ORF">IEG06_10515</name>
</gene>
<dbReference type="InterPro" id="IPR016032">
    <property type="entry name" value="Sig_transdc_resp-reg_C-effctor"/>
</dbReference>
<keyword evidence="1" id="KW-0472">Membrane</keyword>
<reference evidence="3 4" key="1">
    <citation type="submission" date="2020-09" db="EMBL/GenBank/DDBJ databases">
        <title>Bacillus nautilus sp. nov., Chryseoglobus crepusculi sp. nov, and Psychrobacter noctis sp. nov., isolated from deep-sea sponges from the equatorial Atlantic.</title>
        <authorList>
            <person name="Stennett H.L."/>
            <person name="Williams S.E."/>
        </authorList>
    </citation>
    <scope>NUCLEOTIDE SEQUENCE [LARGE SCALE GENOMIC DNA]</scope>
    <source>
        <strain evidence="3 4">28M-24</strain>
    </source>
</reference>
<feature type="signal peptide" evidence="2">
    <location>
        <begin position="1"/>
        <end position="27"/>
    </location>
</feature>
<evidence type="ECO:0000256" key="1">
    <source>
        <dbReference type="SAM" id="Phobius"/>
    </source>
</evidence>
<proteinExistence type="predicted"/>
<protein>
    <recommendedName>
        <fullName evidence="5">HTH luxR-type domain-containing protein</fullName>
    </recommendedName>
</protein>
<dbReference type="Proteomes" id="UP000627521">
    <property type="component" value="Unassembled WGS sequence"/>
</dbReference>
<dbReference type="EMBL" id="JACXXH010000005">
    <property type="protein sequence ID" value="MBD3863884.1"/>
    <property type="molecule type" value="Genomic_DNA"/>
</dbReference>